<organism evidence="1 2">
    <name type="scientific">Nocardioides ganghwensis</name>
    <dbReference type="NCBI Taxonomy" id="252230"/>
    <lineage>
        <taxon>Bacteria</taxon>
        <taxon>Bacillati</taxon>
        <taxon>Actinomycetota</taxon>
        <taxon>Actinomycetes</taxon>
        <taxon>Propionibacteriales</taxon>
        <taxon>Nocardioidaceae</taxon>
        <taxon>Nocardioides</taxon>
    </lineage>
</organism>
<name>A0A4Q2S6T1_9ACTN</name>
<evidence type="ECO:0008006" key="3">
    <source>
        <dbReference type="Google" id="ProtNLM"/>
    </source>
</evidence>
<dbReference type="AlphaFoldDB" id="A0A4Q2S6T1"/>
<dbReference type="EMBL" id="SDWU01000033">
    <property type="protein sequence ID" value="RYB97255.1"/>
    <property type="molecule type" value="Genomic_DNA"/>
</dbReference>
<dbReference type="RefSeq" id="WP_129457064.1">
    <property type="nucleotide sequence ID" value="NZ_JACXYX010000028.1"/>
</dbReference>
<dbReference type="Proteomes" id="UP000293291">
    <property type="component" value="Unassembled WGS sequence"/>
</dbReference>
<evidence type="ECO:0000313" key="1">
    <source>
        <dbReference type="EMBL" id="RYB97255.1"/>
    </source>
</evidence>
<protein>
    <recommendedName>
        <fullName evidence="3">FHA domain-containing protein</fullName>
    </recommendedName>
</protein>
<proteinExistence type="predicted"/>
<reference evidence="1 2" key="1">
    <citation type="submission" date="2019-01" db="EMBL/GenBank/DDBJ databases">
        <title>Novel species of Nocardioides.</title>
        <authorList>
            <person name="Liu Q."/>
            <person name="Xin Y.-H."/>
        </authorList>
    </citation>
    <scope>NUCLEOTIDE SEQUENCE [LARGE SCALE GENOMIC DNA]</scope>
    <source>
        <strain evidence="1 2">CGMCC 4.6875</strain>
    </source>
</reference>
<evidence type="ECO:0000313" key="2">
    <source>
        <dbReference type="Proteomes" id="UP000293291"/>
    </source>
</evidence>
<keyword evidence="2" id="KW-1185">Reference proteome</keyword>
<sequence>MNGHGNVVTLMTGEPAARRRVDAAPGSAVVVGSCPCAECRTDLVLGARPGAWFRAVIRVGTDHWELDNLSLDAEAWLVDLENPTSRVSAAPGRRRLIGPFEFADLSFRVGPCEAGEHVTVIGPEAPLTVGRTACRASTAPLVGAGLQPGTAYHAVLEELCRGASDDGVAPTAAALSARLHTRGWAITPKAVEHHVDYLFQRCFPGEAGRARGWKRTALVSLITRTQALAATRVGGLVKGGRTPVPPMSGELSPVVGLARTTTE</sequence>
<gene>
    <name evidence="1" type="ORF">EUA07_20595</name>
</gene>
<accession>A0A4Q2S6T1</accession>
<comment type="caution">
    <text evidence="1">The sequence shown here is derived from an EMBL/GenBank/DDBJ whole genome shotgun (WGS) entry which is preliminary data.</text>
</comment>
<dbReference type="OrthoDB" id="5142616at2"/>